<sequence length="441" mass="52078">MPESYTAGQYVIIAENDRKKKTLVTLKAKYDALSKAHRELHEEREAEKKESYEVAEHLRKELAFKTDKIIKLEALIEKKDMETEEMKANMEKHHSNQIEDLENKWDDRLKEKDKEVDQLTTELLAIQTFKNTKIQYEEEKEALRDEIRELKQGEDHRLRELERKFIEQNNKQKVEFEQKIEHLKRNAEADIDERLDASMKRILQQNRKLAEELHMHVQETSVLQRDKKKLEEDNKVLTRELDIKNEAEQEYAKRGLKQAQELKDTSKKIQMLEKSLSQSVEEMKGEKDQLRKKGERERRELQAELEMSRRALKLKTRELKNIRKLAREVLTQRSNVENFLISSLTTVKDHIKKEQGLFPSLTQERGLPTGAKIDIADLSWEDRERILRLLFSKINSQTQQASFSRLPEHSFETSLPKLDSNEETSNFSSLYASQGELAPIT</sequence>
<accession>A0AAX4P1H9</accession>
<dbReference type="PANTHER" id="PTHR14845">
    <property type="entry name" value="COILED-COIL DOMAIN-CONTAINING 166"/>
    <property type="match status" value="1"/>
</dbReference>
<evidence type="ECO:0000313" key="3">
    <source>
        <dbReference type="EMBL" id="WZN60250.1"/>
    </source>
</evidence>
<evidence type="ECO:0000256" key="2">
    <source>
        <dbReference type="SAM" id="MobiDB-lite"/>
    </source>
</evidence>
<gene>
    <name evidence="3" type="ORF">HKI87_02g17790</name>
</gene>
<evidence type="ECO:0000256" key="1">
    <source>
        <dbReference type="SAM" id="Coils"/>
    </source>
</evidence>
<keyword evidence="4" id="KW-1185">Reference proteome</keyword>
<name>A0AAX4P1H9_9CHLO</name>
<evidence type="ECO:0000313" key="4">
    <source>
        <dbReference type="Proteomes" id="UP001472866"/>
    </source>
</evidence>
<keyword evidence="1" id="KW-0175">Coiled coil</keyword>
<dbReference type="EMBL" id="CP151502">
    <property type="protein sequence ID" value="WZN60250.1"/>
    <property type="molecule type" value="Genomic_DNA"/>
</dbReference>
<organism evidence="3 4">
    <name type="scientific">Chloropicon roscoffensis</name>
    <dbReference type="NCBI Taxonomy" id="1461544"/>
    <lineage>
        <taxon>Eukaryota</taxon>
        <taxon>Viridiplantae</taxon>
        <taxon>Chlorophyta</taxon>
        <taxon>Chloropicophyceae</taxon>
        <taxon>Chloropicales</taxon>
        <taxon>Chloropicaceae</taxon>
        <taxon>Chloropicon</taxon>
    </lineage>
</organism>
<feature type="region of interest" description="Disordered" evidence="2">
    <location>
        <begin position="276"/>
        <end position="297"/>
    </location>
</feature>
<dbReference type="AlphaFoldDB" id="A0AAX4P1H9"/>
<feature type="compositionally biased region" description="Basic and acidic residues" evidence="2">
    <location>
        <begin position="281"/>
        <end position="297"/>
    </location>
</feature>
<feature type="coiled-coil region" evidence="1">
    <location>
        <begin position="102"/>
        <end position="193"/>
    </location>
</feature>
<feature type="coiled-coil region" evidence="1">
    <location>
        <begin position="23"/>
        <end position="75"/>
    </location>
</feature>
<dbReference type="Proteomes" id="UP001472866">
    <property type="component" value="Chromosome 02"/>
</dbReference>
<protein>
    <submittedName>
        <fullName evidence="3">Basal body-orientation factor</fullName>
    </submittedName>
</protein>
<dbReference type="PANTHER" id="PTHR14845:SF0">
    <property type="entry name" value="DUF4515 DOMAIN-CONTAINING PROTEIN"/>
    <property type="match status" value="1"/>
</dbReference>
<reference evidence="3 4" key="1">
    <citation type="submission" date="2024-03" db="EMBL/GenBank/DDBJ databases">
        <title>Complete genome sequence of the green alga Chloropicon roscoffensis RCC1871.</title>
        <authorList>
            <person name="Lemieux C."/>
            <person name="Pombert J.-F."/>
            <person name="Otis C."/>
            <person name="Turmel M."/>
        </authorList>
    </citation>
    <scope>NUCLEOTIDE SEQUENCE [LARGE SCALE GENOMIC DNA]</scope>
    <source>
        <strain evidence="3 4">RCC1871</strain>
    </source>
</reference>
<proteinExistence type="predicted"/>